<evidence type="ECO:0000256" key="1">
    <source>
        <dbReference type="SAM" id="Coils"/>
    </source>
</evidence>
<dbReference type="Proteomes" id="UP000664073">
    <property type="component" value="Unassembled WGS sequence"/>
</dbReference>
<dbReference type="RefSeq" id="WP_207847692.1">
    <property type="nucleotide sequence ID" value="NZ_JAFVMH010000023.1"/>
</dbReference>
<proteinExistence type="predicted"/>
<evidence type="ECO:0008006" key="4">
    <source>
        <dbReference type="Google" id="ProtNLM"/>
    </source>
</evidence>
<keyword evidence="3" id="KW-1185">Reference proteome</keyword>
<keyword evidence="1" id="KW-0175">Coiled coil</keyword>
<reference evidence="2" key="1">
    <citation type="submission" date="2021-03" db="EMBL/GenBank/DDBJ databases">
        <title>The complete genome sequence of Acetobacter sp. TBRC 12339.</title>
        <authorList>
            <person name="Charoenyingcharoen P."/>
            <person name="Yukphan P."/>
        </authorList>
    </citation>
    <scope>NUCLEOTIDE SEQUENCE</scope>
    <source>
        <strain evidence="2">TBRC 12339</strain>
    </source>
</reference>
<accession>A0A939HRE2</accession>
<dbReference type="AlphaFoldDB" id="A0A939HRE2"/>
<protein>
    <recommendedName>
        <fullName evidence="4">Helix-turn-helix domain-containing protein</fullName>
    </recommendedName>
</protein>
<feature type="coiled-coil region" evidence="1">
    <location>
        <begin position="157"/>
        <end position="184"/>
    </location>
</feature>
<sequence length="187" mass="21236">MSTSVMVMSRSAANGTTTRLMCFLQLRQLGHIKHFMHAGEGDTMVIIDVMATQQEIAEAKRQAKSLRKIVSNADPETKVEISARKLINLLRVVDGVHFKPHSKSEKLRQSSASEEVEEITPQQAAGLLGMSRQSVMNLIKETKLHPRKVRTRNKLALKEVLLLKESMERRRRKALRQLSALSEEYDF</sequence>
<evidence type="ECO:0000313" key="3">
    <source>
        <dbReference type="Proteomes" id="UP000664073"/>
    </source>
</evidence>
<organism evidence="2 3">
    <name type="scientific">Acetobacter garciniae</name>
    <dbReference type="NCBI Taxonomy" id="2817435"/>
    <lineage>
        <taxon>Bacteria</taxon>
        <taxon>Pseudomonadati</taxon>
        <taxon>Pseudomonadota</taxon>
        <taxon>Alphaproteobacteria</taxon>
        <taxon>Acetobacterales</taxon>
        <taxon>Acetobacteraceae</taxon>
        <taxon>Acetobacter</taxon>
    </lineage>
</organism>
<name>A0A939HRE2_9PROT</name>
<comment type="caution">
    <text evidence="2">The sequence shown here is derived from an EMBL/GenBank/DDBJ whole genome shotgun (WGS) entry which is preliminary data.</text>
</comment>
<gene>
    <name evidence="2" type="ORF">J2D77_16865</name>
</gene>
<evidence type="ECO:0000313" key="2">
    <source>
        <dbReference type="EMBL" id="MBO1326812.1"/>
    </source>
</evidence>
<dbReference type="EMBL" id="JAFVMH010000023">
    <property type="protein sequence ID" value="MBO1326812.1"/>
    <property type="molecule type" value="Genomic_DNA"/>
</dbReference>